<dbReference type="SUPFAM" id="SSF161098">
    <property type="entry name" value="MetI-like"/>
    <property type="match status" value="1"/>
</dbReference>
<dbReference type="PANTHER" id="PTHR30193">
    <property type="entry name" value="ABC TRANSPORTER PERMEASE PROTEIN"/>
    <property type="match status" value="1"/>
</dbReference>
<dbReference type="PATRIC" id="fig|1297617.4.peg.2483"/>
<reference evidence="9 10" key="1">
    <citation type="journal article" date="2015" name="Nat. Commun.">
        <title>Production of butyrate from lysine and the Amadori product fructoselysine by a human gut commensal.</title>
        <authorList>
            <person name="Bui T.P."/>
            <person name="Ritari J."/>
            <person name="Boeren S."/>
            <person name="de Waard P."/>
            <person name="Plugge C.M."/>
            <person name="de Vos W.M."/>
        </authorList>
    </citation>
    <scope>NUCLEOTIDE SEQUENCE [LARGE SCALE GENOMIC DNA]</scope>
    <source>
        <strain evidence="9 10">AF211</strain>
    </source>
</reference>
<keyword evidence="5 7" id="KW-1133">Transmembrane helix</keyword>
<feature type="transmembrane region" description="Helical" evidence="7">
    <location>
        <begin position="70"/>
        <end position="92"/>
    </location>
</feature>
<feature type="transmembrane region" description="Helical" evidence="7">
    <location>
        <begin position="212"/>
        <end position="231"/>
    </location>
</feature>
<dbReference type="GO" id="GO:0055085">
    <property type="term" value="P:transmembrane transport"/>
    <property type="evidence" value="ECO:0007669"/>
    <property type="project" value="InterPro"/>
</dbReference>
<evidence type="ECO:0000313" key="10">
    <source>
        <dbReference type="Proteomes" id="UP000064844"/>
    </source>
</evidence>
<protein>
    <submittedName>
        <fullName evidence="9">Multiple sugar ABC transporter, membrane-spanning permease protein MsmF</fullName>
    </submittedName>
</protein>
<feature type="transmembrane region" description="Helical" evidence="7">
    <location>
        <begin position="7"/>
        <end position="28"/>
    </location>
</feature>
<dbReference type="KEGG" id="ibu:IB211_02412"/>
<evidence type="ECO:0000313" key="9">
    <source>
        <dbReference type="EMBL" id="ALP94803.1"/>
    </source>
</evidence>
<dbReference type="InterPro" id="IPR000515">
    <property type="entry name" value="MetI-like"/>
</dbReference>
<dbReference type="eggNOG" id="COG1175">
    <property type="taxonomic scope" value="Bacteria"/>
</dbReference>
<proteinExistence type="inferred from homology"/>
<dbReference type="CDD" id="cd06261">
    <property type="entry name" value="TM_PBP2"/>
    <property type="match status" value="1"/>
</dbReference>
<organism evidence="9 10">
    <name type="scientific">Intestinimonas butyriciproducens</name>
    <dbReference type="NCBI Taxonomy" id="1297617"/>
    <lineage>
        <taxon>Bacteria</taxon>
        <taxon>Bacillati</taxon>
        <taxon>Bacillota</taxon>
        <taxon>Clostridia</taxon>
        <taxon>Eubacteriales</taxon>
        <taxon>Intestinimonas</taxon>
    </lineage>
</organism>
<dbReference type="GO" id="GO:0005886">
    <property type="term" value="C:plasma membrane"/>
    <property type="evidence" value="ECO:0007669"/>
    <property type="project" value="UniProtKB-SubCell"/>
</dbReference>
<accession>A0A0S2W658</accession>
<keyword evidence="4 7" id="KW-0812">Transmembrane</keyword>
<evidence type="ECO:0000256" key="4">
    <source>
        <dbReference type="ARBA" id="ARBA00022692"/>
    </source>
</evidence>
<name>A0A0S2W658_9FIRM</name>
<evidence type="ECO:0000256" key="6">
    <source>
        <dbReference type="ARBA" id="ARBA00023136"/>
    </source>
</evidence>
<dbReference type="STRING" id="1297617.IB211_02412"/>
<dbReference type="AlphaFoldDB" id="A0A0S2W658"/>
<dbReference type="EMBL" id="CP011307">
    <property type="protein sequence ID" value="ALP94803.1"/>
    <property type="molecule type" value="Genomic_DNA"/>
</dbReference>
<feature type="transmembrane region" description="Helical" evidence="7">
    <location>
        <begin position="152"/>
        <end position="173"/>
    </location>
</feature>
<comment type="subcellular location">
    <subcellularLocation>
        <location evidence="1 7">Cell membrane</location>
        <topology evidence="1 7">Multi-pass membrane protein</topology>
    </subcellularLocation>
</comment>
<dbReference type="Proteomes" id="UP000064844">
    <property type="component" value="Chromosome"/>
</dbReference>
<dbReference type="InterPro" id="IPR051393">
    <property type="entry name" value="ABC_transporter_permease"/>
</dbReference>
<feature type="transmembrane region" description="Helical" evidence="7">
    <location>
        <begin position="104"/>
        <end position="123"/>
    </location>
</feature>
<evidence type="ECO:0000256" key="5">
    <source>
        <dbReference type="ARBA" id="ARBA00022989"/>
    </source>
</evidence>
<dbReference type="InterPro" id="IPR035906">
    <property type="entry name" value="MetI-like_sf"/>
</dbReference>
<comment type="similarity">
    <text evidence="7">Belongs to the binding-protein-dependent transport system permease family.</text>
</comment>
<evidence type="ECO:0000256" key="7">
    <source>
        <dbReference type="RuleBase" id="RU363032"/>
    </source>
</evidence>
<sequence length="286" mass="32207">MKRHYPVVAAFLIPAMALLVIFKIYPILLGVYDSLFSYSFVNKTTLFAGLGNYITVLKDASFQNSLKVTLVFNVIVNPIQVVLSFGLALLLMVKLRGQRVFRTVHIIPITVSFTIACTLWGVFLSPEQGLMNSILNLFGISNQTFLNNSKQALAWVMVIATWKGLGYWALFFITGLEEIPSQLYEAASIDGAGYWKTLRYVTLPQMKRTFKFVIISDTISNFILFVPAYVLTGGGPEGSTDFLMYRIYRTAYKYSNINQASAMIVILLLLLVVIIGIESYLLRERE</sequence>
<evidence type="ECO:0000256" key="2">
    <source>
        <dbReference type="ARBA" id="ARBA00022448"/>
    </source>
</evidence>
<keyword evidence="6 7" id="KW-0472">Membrane</keyword>
<keyword evidence="2 7" id="KW-0813">Transport</keyword>
<evidence type="ECO:0000256" key="3">
    <source>
        <dbReference type="ARBA" id="ARBA00022475"/>
    </source>
</evidence>
<gene>
    <name evidence="9" type="ORF">IB211_02412</name>
</gene>
<dbReference type="RefSeq" id="WP_058118159.1">
    <property type="nucleotide sequence ID" value="NZ_CALICV010000035.1"/>
</dbReference>
<dbReference type="Pfam" id="PF00528">
    <property type="entry name" value="BPD_transp_1"/>
    <property type="match status" value="1"/>
</dbReference>
<feature type="transmembrane region" description="Helical" evidence="7">
    <location>
        <begin position="260"/>
        <end position="282"/>
    </location>
</feature>
<evidence type="ECO:0000259" key="8">
    <source>
        <dbReference type="PROSITE" id="PS50928"/>
    </source>
</evidence>
<dbReference type="PANTHER" id="PTHR30193:SF37">
    <property type="entry name" value="INNER MEMBRANE ABC TRANSPORTER PERMEASE PROTEIN YCJO"/>
    <property type="match status" value="1"/>
</dbReference>
<keyword evidence="3" id="KW-1003">Cell membrane</keyword>
<dbReference type="PROSITE" id="PS50928">
    <property type="entry name" value="ABC_TM1"/>
    <property type="match status" value="1"/>
</dbReference>
<feature type="domain" description="ABC transmembrane type-1" evidence="8">
    <location>
        <begin position="66"/>
        <end position="276"/>
    </location>
</feature>
<keyword evidence="10" id="KW-1185">Reference proteome</keyword>
<evidence type="ECO:0000256" key="1">
    <source>
        <dbReference type="ARBA" id="ARBA00004651"/>
    </source>
</evidence>
<dbReference type="Gene3D" id="1.10.3720.10">
    <property type="entry name" value="MetI-like"/>
    <property type="match status" value="1"/>
</dbReference>
<reference evidence="10" key="2">
    <citation type="submission" date="2015-04" db="EMBL/GenBank/DDBJ databases">
        <title>A butyrogenic pathway from the amino acid lysine in a human gut commensal.</title>
        <authorList>
            <person name="de Vos W.M."/>
            <person name="Bui N.T.P."/>
            <person name="Plugge C.M."/>
            <person name="Ritari J."/>
        </authorList>
    </citation>
    <scope>NUCLEOTIDE SEQUENCE [LARGE SCALE GENOMIC DNA]</scope>
    <source>
        <strain evidence="10">AF211</strain>
    </source>
</reference>